<dbReference type="Proteomes" id="UP000660454">
    <property type="component" value="Unassembled WGS sequence"/>
</dbReference>
<accession>A0ABQ4GR87</accession>
<name>A0ABQ4GR87_9ACTN</name>
<feature type="region of interest" description="Disordered" evidence="1">
    <location>
        <begin position="1"/>
        <end position="23"/>
    </location>
</feature>
<comment type="caution">
    <text evidence="2">The sequence shown here is derived from an EMBL/GenBank/DDBJ whole genome shotgun (WGS) entry which is preliminary data.</text>
</comment>
<protein>
    <submittedName>
        <fullName evidence="2">Uncharacterized protein</fullName>
    </submittedName>
</protein>
<evidence type="ECO:0000313" key="2">
    <source>
        <dbReference type="EMBL" id="GIH63949.1"/>
    </source>
</evidence>
<evidence type="ECO:0000313" key="3">
    <source>
        <dbReference type="Proteomes" id="UP000660454"/>
    </source>
</evidence>
<evidence type="ECO:0000256" key="1">
    <source>
        <dbReference type="SAM" id="MobiDB-lite"/>
    </source>
</evidence>
<dbReference type="EMBL" id="BOOF01000029">
    <property type="protein sequence ID" value="GIH63949.1"/>
    <property type="molecule type" value="Genomic_DNA"/>
</dbReference>
<organism evidence="2 3">
    <name type="scientific">Microbispora siamensis</name>
    <dbReference type="NCBI Taxonomy" id="564413"/>
    <lineage>
        <taxon>Bacteria</taxon>
        <taxon>Bacillati</taxon>
        <taxon>Actinomycetota</taxon>
        <taxon>Actinomycetes</taxon>
        <taxon>Streptosporangiales</taxon>
        <taxon>Streptosporangiaceae</taxon>
        <taxon>Microbispora</taxon>
    </lineage>
</organism>
<proteinExistence type="predicted"/>
<reference evidence="2 3" key="1">
    <citation type="submission" date="2021-01" db="EMBL/GenBank/DDBJ databases">
        <title>Whole genome shotgun sequence of Microbispora siamensis NBRC 104113.</title>
        <authorList>
            <person name="Komaki H."/>
            <person name="Tamura T."/>
        </authorList>
    </citation>
    <scope>NUCLEOTIDE SEQUENCE [LARGE SCALE GENOMIC DNA]</scope>
    <source>
        <strain evidence="2 3">NBRC 104113</strain>
    </source>
</reference>
<sequence length="82" mass="8635">MRLRRAAATRSALRSRPGRCRVRAGSPAARGAAAYQAEGPPCWTPGGTLILEEEIGPIGVEADGVFSRVATAIPFEAPDFEP</sequence>
<keyword evidence="3" id="KW-1185">Reference proteome</keyword>
<gene>
    <name evidence="2" type="ORF">Msi02_47660</name>
</gene>